<dbReference type="Gene3D" id="3.90.550.10">
    <property type="entry name" value="Spore Coat Polysaccharide Biosynthesis Protein SpsA, Chain A"/>
    <property type="match status" value="1"/>
</dbReference>
<accession>A0A1H2FLU1</accession>
<dbReference type="Proteomes" id="UP000243924">
    <property type="component" value="Chromosome I"/>
</dbReference>
<feature type="domain" description="Glycosyltransferase 2-like" evidence="1">
    <location>
        <begin position="7"/>
        <end position="137"/>
    </location>
</feature>
<dbReference type="EMBL" id="LT629787">
    <property type="protein sequence ID" value="SDU08323.1"/>
    <property type="molecule type" value="Genomic_DNA"/>
</dbReference>
<proteinExistence type="predicted"/>
<dbReference type="OrthoDB" id="9801954at2"/>
<name>A0A1H2FLU1_9GAMM</name>
<dbReference type="InterPro" id="IPR029044">
    <property type="entry name" value="Nucleotide-diphossugar_trans"/>
</dbReference>
<evidence type="ECO:0000313" key="2">
    <source>
        <dbReference type="EMBL" id="SDU08323.1"/>
    </source>
</evidence>
<organism evidence="2 3">
    <name type="scientific">Halopseudomonas salegens</name>
    <dbReference type="NCBI Taxonomy" id="1434072"/>
    <lineage>
        <taxon>Bacteria</taxon>
        <taxon>Pseudomonadati</taxon>
        <taxon>Pseudomonadota</taxon>
        <taxon>Gammaproteobacteria</taxon>
        <taxon>Pseudomonadales</taxon>
        <taxon>Pseudomonadaceae</taxon>
        <taxon>Halopseudomonas</taxon>
    </lineage>
</organism>
<dbReference type="STRING" id="1434072.SAMN05216210_1655"/>
<dbReference type="AlphaFoldDB" id="A0A1H2FLU1"/>
<dbReference type="Pfam" id="PF00535">
    <property type="entry name" value="Glycos_transf_2"/>
    <property type="match status" value="1"/>
</dbReference>
<dbReference type="CDD" id="cd00761">
    <property type="entry name" value="Glyco_tranf_GTA_type"/>
    <property type="match status" value="1"/>
</dbReference>
<keyword evidence="3" id="KW-1185">Reference proteome</keyword>
<dbReference type="InterPro" id="IPR001173">
    <property type="entry name" value="Glyco_trans_2-like"/>
</dbReference>
<dbReference type="SUPFAM" id="SSF53448">
    <property type="entry name" value="Nucleotide-diphospho-sugar transferases"/>
    <property type="match status" value="1"/>
</dbReference>
<dbReference type="GO" id="GO:0016740">
    <property type="term" value="F:transferase activity"/>
    <property type="evidence" value="ECO:0007669"/>
    <property type="project" value="UniProtKB-KW"/>
</dbReference>
<dbReference type="PANTHER" id="PTHR43685:SF2">
    <property type="entry name" value="GLYCOSYLTRANSFERASE 2-LIKE DOMAIN-CONTAINING PROTEIN"/>
    <property type="match status" value="1"/>
</dbReference>
<evidence type="ECO:0000313" key="3">
    <source>
        <dbReference type="Proteomes" id="UP000243924"/>
    </source>
</evidence>
<dbReference type="InterPro" id="IPR050834">
    <property type="entry name" value="Glycosyltransf_2"/>
</dbReference>
<gene>
    <name evidence="2" type="ORF">SAMN05216210_1655</name>
</gene>
<dbReference type="PANTHER" id="PTHR43685">
    <property type="entry name" value="GLYCOSYLTRANSFERASE"/>
    <property type="match status" value="1"/>
</dbReference>
<evidence type="ECO:0000259" key="1">
    <source>
        <dbReference type="Pfam" id="PF00535"/>
    </source>
</evidence>
<keyword evidence="2" id="KW-0808">Transferase</keyword>
<reference evidence="3" key="1">
    <citation type="submission" date="2016-10" db="EMBL/GenBank/DDBJ databases">
        <authorList>
            <person name="Varghese N."/>
            <person name="Submissions S."/>
        </authorList>
    </citation>
    <scope>NUCLEOTIDE SEQUENCE [LARGE SCALE GENOMIC DNA]</scope>
    <source>
        <strain evidence="3">CECT 8338</strain>
    </source>
</reference>
<sequence>MMIEKCSIIIPIYNSSQFIEESLNSIEKQTANIEAEVILIDDKSDDLGILKNKTENFKRFPIRLIEKKVKSNAATSRNLGLKLSSSDYIFLLDSDDLFMPEHIEQRIETHKRTKAGIIFSDFNLASNQKIKDENIKRSEFILSDMREYLFGNNQSDFRTSTISICKYFYKETLFDDRQNKHQDWGFAARASDNNEKIYFSSSKTIIINEQINPLRMSNKQNLAATDYFIEQYLSDKKHVVNFCKRHIGNAIRNQDTNATAYYRKKLLPYLKETPIKLKNFNIHFLLLFSPSLISRTLLRIIDIFKLWKSRTFLNSKAWKKQ</sequence>
<protein>
    <submittedName>
        <fullName evidence="2">Glycosyltransferase involved in cell wall bisynthesis</fullName>
    </submittedName>
</protein>